<dbReference type="AlphaFoldDB" id="A0A139IKN1"/>
<dbReference type="SUPFAM" id="SSF56601">
    <property type="entry name" value="beta-lactamase/transpeptidase-like"/>
    <property type="match status" value="1"/>
</dbReference>
<keyword evidence="2" id="KW-1185">Reference proteome</keyword>
<evidence type="ECO:0000313" key="1">
    <source>
        <dbReference type="EMBL" id="KXT15347.1"/>
    </source>
</evidence>
<name>A0A139IKN1_9PEZI</name>
<protein>
    <submittedName>
        <fullName evidence="1">Uncharacterized protein</fullName>
    </submittedName>
</protein>
<accession>A0A139IKN1</accession>
<comment type="caution">
    <text evidence="1">The sequence shown here is derived from an EMBL/GenBank/DDBJ whole genome shotgun (WGS) entry which is preliminary data.</text>
</comment>
<dbReference type="Proteomes" id="UP000073492">
    <property type="component" value="Unassembled WGS sequence"/>
</dbReference>
<sequence>MFSIYNEDLLYESHHRAVDVANSSSGAYKADANSIYRVGSISKFLTVYIFLVKEGFSTWEDLVAEYVPELAGASQNLIWADGILGDWNQVTIGHVAGQELLETASTENAMSIKPYMT</sequence>
<dbReference type="InterPro" id="IPR012338">
    <property type="entry name" value="Beta-lactam/transpept-like"/>
</dbReference>
<dbReference type="EMBL" id="LFZO01000060">
    <property type="protein sequence ID" value="KXT15347.1"/>
    <property type="molecule type" value="Genomic_DNA"/>
</dbReference>
<proteinExistence type="predicted"/>
<reference evidence="1 2" key="1">
    <citation type="submission" date="2015-07" db="EMBL/GenBank/DDBJ databases">
        <title>Comparative genomics of the Sigatoka disease complex on banana suggests a link between parallel evolutionary changes in Pseudocercospora fijiensis and Pseudocercospora eumusae and increased virulence on the banana host.</title>
        <authorList>
            <person name="Chang T.-C."/>
            <person name="Salvucci A."/>
            <person name="Crous P.W."/>
            <person name="Stergiopoulos I."/>
        </authorList>
    </citation>
    <scope>NUCLEOTIDE SEQUENCE [LARGE SCALE GENOMIC DNA]</scope>
    <source>
        <strain evidence="1 2">CBS 116634</strain>
    </source>
</reference>
<evidence type="ECO:0000313" key="2">
    <source>
        <dbReference type="Proteomes" id="UP000073492"/>
    </source>
</evidence>
<dbReference type="OrthoDB" id="10250282at2759"/>
<organism evidence="1 2">
    <name type="scientific">Pseudocercospora musae</name>
    <dbReference type="NCBI Taxonomy" id="113226"/>
    <lineage>
        <taxon>Eukaryota</taxon>
        <taxon>Fungi</taxon>
        <taxon>Dikarya</taxon>
        <taxon>Ascomycota</taxon>
        <taxon>Pezizomycotina</taxon>
        <taxon>Dothideomycetes</taxon>
        <taxon>Dothideomycetidae</taxon>
        <taxon>Mycosphaerellales</taxon>
        <taxon>Mycosphaerellaceae</taxon>
        <taxon>Pseudocercospora</taxon>
    </lineage>
</organism>
<dbReference type="Gene3D" id="3.40.710.10">
    <property type="entry name" value="DD-peptidase/beta-lactamase superfamily"/>
    <property type="match status" value="1"/>
</dbReference>
<dbReference type="STRING" id="113226.A0A139IKN1"/>
<gene>
    <name evidence="1" type="ORF">AC579_10440</name>
</gene>